<protein>
    <submittedName>
        <fullName evidence="2">Uncharacterized protein</fullName>
    </submittedName>
</protein>
<feature type="compositionally biased region" description="Polar residues" evidence="1">
    <location>
        <begin position="76"/>
        <end position="95"/>
    </location>
</feature>
<proteinExistence type="predicted"/>
<feature type="compositionally biased region" description="Basic and acidic residues" evidence="1">
    <location>
        <begin position="96"/>
        <end position="109"/>
    </location>
</feature>
<name>A0AAD8MME6_9APIA</name>
<dbReference type="AlphaFoldDB" id="A0AAD8MME6"/>
<evidence type="ECO:0000256" key="1">
    <source>
        <dbReference type="SAM" id="MobiDB-lite"/>
    </source>
</evidence>
<keyword evidence="3" id="KW-1185">Reference proteome</keyword>
<dbReference type="Proteomes" id="UP001237642">
    <property type="component" value="Unassembled WGS sequence"/>
</dbReference>
<accession>A0AAD8MME6</accession>
<feature type="region of interest" description="Disordered" evidence="1">
    <location>
        <begin position="75"/>
        <end position="109"/>
    </location>
</feature>
<reference evidence="2" key="1">
    <citation type="submission" date="2023-02" db="EMBL/GenBank/DDBJ databases">
        <title>Genome of toxic invasive species Heracleum sosnowskyi carries increased number of genes despite the absence of recent whole-genome duplications.</title>
        <authorList>
            <person name="Schelkunov M."/>
            <person name="Shtratnikova V."/>
            <person name="Makarenko M."/>
            <person name="Klepikova A."/>
            <person name="Omelchenko D."/>
            <person name="Novikova G."/>
            <person name="Obukhova E."/>
            <person name="Bogdanov V."/>
            <person name="Penin A."/>
            <person name="Logacheva M."/>
        </authorList>
    </citation>
    <scope>NUCLEOTIDE SEQUENCE</scope>
    <source>
        <strain evidence="2">Hsosn_3</strain>
        <tissue evidence="2">Leaf</tissue>
    </source>
</reference>
<gene>
    <name evidence="2" type="ORF">POM88_025435</name>
</gene>
<comment type="caution">
    <text evidence="2">The sequence shown here is derived from an EMBL/GenBank/DDBJ whole genome shotgun (WGS) entry which is preliminary data.</text>
</comment>
<sequence length="109" mass="12498">MKGLEFAQKIDASIPVEYRDEFARIAPTFLDPFCSFMKEVRGPFYRPPKFDNVDMFDKAKKTPLATIVEHDIIDITQPSQHVSQTPTLGSQSSSSRPEKLDVRRLPDRK</sequence>
<evidence type="ECO:0000313" key="3">
    <source>
        <dbReference type="Proteomes" id="UP001237642"/>
    </source>
</evidence>
<dbReference type="EMBL" id="JAUIZM010000006">
    <property type="protein sequence ID" value="KAK1378691.1"/>
    <property type="molecule type" value="Genomic_DNA"/>
</dbReference>
<evidence type="ECO:0000313" key="2">
    <source>
        <dbReference type="EMBL" id="KAK1378691.1"/>
    </source>
</evidence>
<organism evidence="2 3">
    <name type="scientific">Heracleum sosnowskyi</name>
    <dbReference type="NCBI Taxonomy" id="360622"/>
    <lineage>
        <taxon>Eukaryota</taxon>
        <taxon>Viridiplantae</taxon>
        <taxon>Streptophyta</taxon>
        <taxon>Embryophyta</taxon>
        <taxon>Tracheophyta</taxon>
        <taxon>Spermatophyta</taxon>
        <taxon>Magnoliopsida</taxon>
        <taxon>eudicotyledons</taxon>
        <taxon>Gunneridae</taxon>
        <taxon>Pentapetalae</taxon>
        <taxon>asterids</taxon>
        <taxon>campanulids</taxon>
        <taxon>Apiales</taxon>
        <taxon>Apiaceae</taxon>
        <taxon>Apioideae</taxon>
        <taxon>apioid superclade</taxon>
        <taxon>Tordylieae</taxon>
        <taxon>Tordyliinae</taxon>
        <taxon>Heracleum</taxon>
    </lineage>
</organism>
<reference evidence="2" key="2">
    <citation type="submission" date="2023-05" db="EMBL/GenBank/DDBJ databases">
        <authorList>
            <person name="Schelkunov M.I."/>
        </authorList>
    </citation>
    <scope>NUCLEOTIDE SEQUENCE</scope>
    <source>
        <strain evidence="2">Hsosn_3</strain>
        <tissue evidence="2">Leaf</tissue>
    </source>
</reference>